<evidence type="ECO:0000256" key="1">
    <source>
        <dbReference type="SAM" id="Phobius"/>
    </source>
</evidence>
<keyword evidence="1" id="KW-1133">Transmembrane helix</keyword>
<feature type="domain" description="Glycosyltransferase 2-like" evidence="2">
    <location>
        <begin position="9"/>
        <end position="192"/>
    </location>
</feature>
<comment type="caution">
    <text evidence="3">The sequence shown here is derived from an EMBL/GenBank/DDBJ whole genome shotgun (WGS) entry which is preliminary data.</text>
</comment>
<dbReference type="GO" id="GO:0016740">
    <property type="term" value="F:transferase activity"/>
    <property type="evidence" value="ECO:0007669"/>
    <property type="project" value="UniProtKB-KW"/>
</dbReference>
<feature type="transmembrane region" description="Helical" evidence="1">
    <location>
        <begin position="303"/>
        <end position="321"/>
    </location>
</feature>
<gene>
    <name evidence="3" type="ORF">C492_01713</name>
</gene>
<organism evidence="3 4">
    <name type="scientific">Natronococcus jeotgali DSM 18795</name>
    <dbReference type="NCBI Taxonomy" id="1227498"/>
    <lineage>
        <taxon>Archaea</taxon>
        <taxon>Methanobacteriati</taxon>
        <taxon>Methanobacteriota</taxon>
        <taxon>Stenosarchaea group</taxon>
        <taxon>Halobacteria</taxon>
        <taxon>Halobacteriales</taxon>
        <taxon>Natrialbaceae</taxon>
        <taxon>Natronococcus</taxon>
    </lineage>
</organism>
<dbReference type="InterPro" id="IPR050256">
    <property type="entry name" value="Glycosyltransferase_2"/>
</dbReference>
<dbReference type="PANTHER" id="PTHR48090">
    <property type="entry name" value="UNDECAPRENYL-PHOSPHATE 4-DEOXY-4-FORMAMIDO-L-ARABINOSE TRANSFERASE-RELATED"/>
    <property type="match status" value="1"/>
</dbReference>
<dbReference type="OrthoDB" id="43988at2157"/>
<evidence type="ECO:0000313" key="4">
    <source>
        <dbReference type="Proteomes" id="UP000011531"/>
    </source>
</evidence>
<dbReference type="RefSeq" id="WP_008419906.1">
    <property type="nucleotide sequence ID" value="NZ_AOIA01000019.1"/>
</dbReference>
<dbReference type="CDD" id="cd04179">
    <property type="entry name" value="DPM_DPG-synthase_like"/>
    <property type="match status" value="1"/>
</dbReference>
<dbReference type="Pfam" id="PF00535">
    <property type="entry name" value="Glycos_transf_2"/>
    <property type="match status" value="1"/>
</dbReference>
<evidence type="ECO:0000259" key="2">
    <source>
        <dbReference type="Pfam" id="PF00535"/>
    </source>
</evidence>
<dbReference type="PANTHER" id="PTHR48090:SF6">
    <property type="entry name" value="SLR5056 PROTEIN"/>
    <property type="match status" value="1"/>
</dbReference>
<dbReference type="SUPFAM" id="SSF53448">
    <property type="entry name" value="Nucleotide-diphospho-sugar transferases"/>
    <property type="match status" value="1"/>
</dbReference>
<protein>
    <submittedName>
        <fullName evidence="3">Family 2 glycosyl transferase</fullName>
    </submittedName>
</protein>
<accession>L9XW65</accession>
<sequence>MYRRRTVGVVVPAYDEAGFVGGVLEAVPDYVDRVYAVDDRSRDRTWAEIAERASRLNRAAATDRGRETVAAGAGFDRRIVPIRHDRNRGVGAAIATGYRRALADGIDVTAVMAGDGQMDPARLPALLDPIVEGDADYAKGNRLADGARDEMPRFRLVGNAALTVLTRIASGYWRTGDPQNGYTAISRRALERLDLEAVYDRYGYPNDLLVRCNAAGLRVADVPMPARYGDEESSIAYATYVPTVSALLLGAFVRRLARRYPLRELHPVPLGYAAGALALAGSALEGARALFGRRPSDGATIGIGRAALLAVAGAASAGAAARLERRLHAPLEVRRDG</sequence>
<feature type="transmembrane region" description="Helical" evidence="1">
    <location>
        <begin position="237"/>
        <end position="257"/>
    </location>
</feature>
<feature type="transmembrane region" description="Helical" evidence="1">
    <location>
        <begin position="269"/>
        <end position="291"/>
    </location>
</feature>
<dbReference type="PATRIC" id="fig|1227498.3.peg.338"/>
<name>L9XW65_9EURY</name>
<keyword evidence="1" id="KW-0812">Transmembrane</keyword>
<dbReference type="AlphaFoldDB" id="L9XW65"/>
<reference evidence="3 4" key="1">
    <citation type="journal article" date="2014" name="PLoS Genet.">
        <title>Phylogenetically driven sequencing of extremely halophilic archaea reveals strategies for static and dynamic osmo-response.</title>
        <authorList>
            <person name="Becker E.A."/>
            <person name="Seitzer P.M."/>
            <person name="Tritt A."/>
            <person name="Larsen D."/>
            <person name="Krusor M."/>
            <person name="Yao A.I."/>
            <person name="Wu D."/>
            <person name="Madern D."/>
            <person name="Eisen J.A."/>
            <person name="Darling A.E."/>
            <person name="Facciotti M.T."/>
        </authorList>
    </citation>
    <scope>NUCLEOTIDE SEQUENCE [LARGE SCALE GENOMIC DNA]</scope>
    <source>
        <strain evidence="3 4">DSM 18795</strain>
    </source>
</reference>
<dbReference type="STRING" id="1227498.C492_01713"/>
<keyword evidence="3" id="KW-0808">Transferase</keyword>
<keyword evidence="1" id="KW-0472">Membrane</keyword>
<dbReference type="InterPro" id="IPR029044">
    <property type="entry name" value="Nucleotide-diphossugar_trans"/>
</dbReference>
<keyword evidence="4" id="KW-1185">Reference proteome</keyword>
<dbReference type="EMBL" id="AOIA01000019">
    <property type="protein sequence ID" value="ELY66059.1"/>
    <property type="molecule type" value="Genomic_DNA"/>
</dbReference>
<proteinExistence type="predicted"/>
<dbReference type="Proteomes" id="UP000011531">
    <property type="component" value="Unassembled WGS sequence"/>
</dbReference>
<dbReference type="Gene3D" id="3.90.550.10">
    <property type="entry name" value="Spore Coat Polysaccharide Biosynthesis Protein SpsA, Chain A"/>
    <property type="match status" value="1"/>
</dbReference>
<dbReference type="InterPro" id="IPR001173">
    <property type="entry name" value="Glyco_trans_2-like"/>
</dbReference>
<evidence type="ECO:0000313" key="3">
    <source>
        <dbReference type="EMBL" id="ELY66059.1"/>
    </source>
</evidence>